<evidence type="ECO:0000256" key="1">
    <source>
        <dbReference type="ARBA" id="ARBA00004651"/>
    </source>
</evidence>
<dbReference type="InterPro" id="IPR039421">
    <property type="entry name" value="Type_1_exporter"/>
</dbReference>
<dbReference type="InterPro" id="IPR036640">
    <property type="entry name" value="ABC1_TM_sf"/>
</dbReference>
<dbReference type="GO" id="GO:0015421">
    <property type="term" value="F:ABC-type oligopeptide transporter activity"/>
    <property type="evidence" value="ECO:0007669"/>
    <property type="project" value="TreeGrafter"/>
</dbReference>
<feature type="region of interest" description="Disordered" evidence="8">
    <location>
        <begin position="728"/>
        <end position="748"/>
    </location>
</feature>
<feature type="compositionally biased region" description="Basic and acidic residues" evidence="8">
    <location>
        <begin position="729"/>
        <end position="738"/>
    </location>
</feature>
<protein>
    <submittedName>
        <fullName evidence="12">ABC transporter ATP-binding protein</fullName>
    </submittedName>
</protein>
<dbReference type="PROSITE" id="PS50929">
    <property type="entry name" value="ABC_TM1F"/>
    <property type="match status" value="1"/>
</dbReference>
<dbReference type="SUPFAM" id="SSF90123">
    <property type="entry name" value="ABC transporter transmembrane region"/>
    <property type="match status" value="1"/>
</dbReference>
<dbReference type="Gene3D" id="1.20.1560.10">
    <property type="entry name" value="ABC transporter type 1, transmembrane domain"/>
    <property type="match status" value="1"/>
</dbReference>
<keyword evidence="3 9" id="KW-0812">Transmembrane</keyword>
<dbReference type="GO" id="GO:0016887">
    <property type="term" value="F:ATP hydrolysis activity"/>
    <property type="evidence" value="ECO:0007669"/>
    <property type="project" value="InterPro"/>
</dbReference>
<evidence type="ECO:0000256" key="9">
    <source>
        <dbReference type="SAM" id="Phobius"/>
    </source>
</evidence>
<feature type="transmembrane region" description="Helical" evidence="9">
    <location>
        <begin position="433"/>
        <end position="455"/>
    </location>
</feature>
<reference evidence="13" key="1">
    <citation type="submission" date="2018-12" db="EMBL/GenBank/DDBJ databases">
        <title>Genome sequence of Peanibacillus sp.</title>
        <authorList>
            <person name="Subramani G."/>
            <person name="Srinivasan S."/>
            <person name="Kim M.K."/>
        </authorList>
    </citation>
    <scope>NUCLEOTIDE SEQUENCE [LARGE SCALE GENOMIC DNA]</scope>
    <source>
        <strain evidence="13">18JY67-1</strain>
    </source>
</reference>
<dbReference type="PROSITE" id="PS00211">
    <property type="entry name" value="ABC_TRANSPORTER_1"/>
    <property type="match status" value="1"/>
</dbReference>
<dbReference type="InterPro" id="IPR027417">
    <property type="entry name" value="P-loop_NTPase"/>
</dbReference>
<dbReference type="PROSITE" id="PS50893">
    <property type="entry name" value="ABC_TRANSPORTER_2"/>
    <property type="match status" value="1"/>
</dbReference>
<dbReference type="InterPro" id="IPR017871">
    <property type="entry name" value="ABC_transporter-like_CS"/>
</dbReference>
<evidence type="ECO:0000313" key="13">
    <source>
        <dbReference type="Proteomes" id="UP000272528"/>
    </source>
</evidence>
<evidence type="ECO:0000256" key="5">
    <source>
        <dbReference type="ARBA" id="ARBA00022840"/>
    </source>
</evidence>
<dbReference type="FunFam" id="3.40.50.300:FF:000287">
    <property type="entry name" value="Multidrug ABC transporter ATP-binding protein"/>
    <property type="match status" value="1"/>
</dbReference>
<dbReference type="InterPro" id="IPR003593">
    <property type="entry name" value="AAA+_ATPase"/>
</dbReference>
<organism evidence="12 13">
    <name type="scientific">Paenibacillus albus</name>
    <dbReference type="NCBI Taxonomy" id="2495582"/>
    <lineage>
        <taxon>Bacteria</taxon>
        <taxon>Bacillati</taxon>
        <taxon>Bacillota</taxon>
        <taxon>Bacilli</taxon>
        <taxon>Bacillales</taxon>
        <taxon>Paenibacillaceae</taxon>
        <taxon>Paenibacillus</taxon>
    </lineage>
</organism>
<dbReference type="SUPFAM" id="SSF52540">
    <property type="entry name" value="P-loop containing nucleoside triphosphate hydrolases"/>
    <property type="match status" value="1"/>
</dbReference>
<dbReference type="Gene3D" id="3.40.50.300">
    <property type="entry name" value="P-loop containing nucleotide triphosphate hydrolases"/>
    <property type="match status" value="1"/>
</dbReference>
<dbReference type="PANTHER" id="PTHR43394">
    <property type="entry name" value="ATP-DEPENDENT PERMEASE MDL1, MITOCHONDRIAL"/>
    <property type="match status" value="1"/>
</dbReference>
<keyword evidence="7 9" id="KW-0472">Membrane</keyword>
<name>A0A3S9A3I9_9BACL</name>
<sequence>MNLNFELAGQDLVAARQAVGQTMLYCVPADLSLTGRMMSGFLVIGEEKWAYIEHGRVLEQQDIADAVKYKIVPLIGNAVLEAEVGGTKRIIVRVTMQHAARYGFIAQILNDMSAKKQIRIFNNEAEPICAKCGGPLIRGTRVCPRCMNKSAALKRLFAVSRSHWKKLGLGLLVLFVTSGITLAGPYFQKLLVNSALQPADGMTSDKAMFYLGIAGMLAVLVFGELLNISKNRIMAGVSSGIAADLRKMVFDKTQQLSLGFLTSQRAGDIMNRVTSDTERIRQLIQELCTTAIFQLVMLVCASYLLFHADWRLAIVVLIPAPIVAYLHRYIWKSVLWKLFHKQWRVFDKANSFLHDVLSGIRVVKAFGKEEREIKKFRAYNSEFAIATVNSEKLFSILSPITNYLIELGQYFVLLIGCSMILNKQMNIGELIQFSSYASMIFGPIAWLMFLPRWVANAVISIDRVFSVIDEQPEVMDSEDSGKHEIQGHLSFRNVIFGYKTYEPVLKEVSFEVKQGEMIGLVGHSGSGKSTLINLISRFYDVTDGEVLIDGVDIRSIKQEALRSQIGVVLQETFLFTGTIMENIRYAKPDATYEEIIQAARVANAHPFIVNFPDGYDTMLDENGNNLSGGERQRLAIARAVLNNPRILILDEATASLDIDTETAIQEALQRVTKNRTTIAIAHRLSTLRHADRLIVLEKGEIAEVGSHTELLEKKGIYYNLINAQRNMTKKQEQQEPGKNEPVSVEITA</sequence>
<gene>
    <name evidence="12" type="ORF">EJC50_12050</name>
</gene>
<dbReference type="KEGG" id="palb:EJC50_12050"/>
<dbReference type="SMART" id="SM00382">
    <property type="entry name" value="AAA"/>
    <property type="match status" value="1"/>
</dbReference>
<feature type="transmembrane region" description="Helical" evidence="9">
    <location>
        <begin position="312"/>
        <end position="331"/>
    </location>
</feature>
<feature type="transmembrane region" description="Helical" evidence="9">
    <location>
        <begin position="167"/>
        <end position="187"/>
    </location>
</feature>
<evidence type="ECO:0000256" key="3">
    <source>
        <dbReference type="ARBA" id="ARBA00022692"/>
    </source>
</evidence>
<evidence type="ECO:0000256" key="6">
    <source>
        <dbReference type="ARBA" id="ARBA00022989"/>
    </source>
</evidence>
<keyword evidence="4" id="KW-0547">Nucleotide-binding</keyword>
<dbReference type="EMBL" id="CP034437">
    <property type="protein sequence ID" value="AZN40295.1"/>
    <property type="molecule type" value="Genomic_DNA"/>
</dbReference>
<evidence type="ECO:0000256" key="7">
    <source>
        <dbReference type="ARBA" id="ARBA00023136"/>
    </source>
</evidence>
<evidence type="ECO:0000256" key="8">
    <source>
        <dbReference type="SAM" id="MobiDB-lite"/>
    </source>
</evidence>
<evidence type="ECO:0000256" key="4">
    <source>
        <dbReference type="ARBA" id="ARBA00022741"/>
    </source>
</evidence>
<keyword evidence="2" id="KW-0813">Transport</keyword>
<dbReference type="OrthoDB" id="9762778at2"/>
<dbReference type="Pfam" id="PF00664">
    <property type="entry name" value="ABC_membrane"/>
    <property type="match status" value="1"/>
</dbReference>
<accession>A0A3S9A3I9</accession>
<comment type="subcellular location">
    <subcellularLocation>
        <location evidence="1">Cell membrane</location>
        <topology evidence="1">Multi-pass membrane protein</topology>
    </subcellularLocation>
</comment>
<evidence type="ECO:0000313" key="12">
    <source>
        <dbReference type="EMBL" id="AZN40295.1"/>
    </source>
</evidence>
<keyword evidence="6 9" id="KW-1133">Transmembrane helix</keyword>
<dbReference type="Pfam" id="PF00005">
    <property type="entry name" value="ABC_tran"/>
    <property type="match status" value="1"/>
</dbReference>
<dbReference type="AlphaFoldDB" id="A0A3S9A3I9"/>
<dbReference type="RefSeq" id="WP_126015526.1">
    <property type="nucleotide sequence ID" value="NZ_CP034437.1"/>
</dbReference>
<feature type="domain" description="ABC transporter" evidence="10">
    <location>
        <begin position="489"/>
        <end position="723"/>
    </location>
</feature>
<keyword evidence="5 12" id="KW-0067">ATP-binding</keyword>
<feature type="transmembrane region" description="Helical" evidence="9">
    <location>
        <begin position="207"/>
        <end position="226"/>
    </location>
</feature>
<evidence type="ECO:0000256" key="2">
    <source>
        <dbReference type="ARBA" id="ARBA00022448"/>
    </source>
</evidence>
<dbReference type="Proteomes" id="UP000272528">
    <property type="component" value="Chromosome"/>
</dbReference>
<feature type="transmembrane region" description="Helical" evidence="9">
    <location>
        <begin position="400"/>
        <end position="421"/>
    </location>
</feature>
<evidence type="ECO:0000259" key="11">
    <source>
        <dbReference type="PROSITE" id="PS50929"/>
    </source>
</evidence>
<dbReference type="PANTHER" id="PTHR43394:SF1">
    <property type="entry name" value="ATP-BINDING CASSETTE SUB-FAMILY B MEMBER 10, MITOCHONDRIAL"/>
    <property type="match status" value="1"/>
</dbReference>
<dbReference type="InterPro" id="IPR003439">
    <property type="entry name" value="ABC_transporter-like_ATP-bd"/>
</dbReference>
<proteinExistence type="predicted"/>
<dbReference type="GO" id="GO:0005886">
    <property type="term" value="C:plasma membrane"/>
    <property type="evidence" value="ECO:0007669"/>
    <property type="project" value="UniProtKB-SubCell"/>
</dbReference>
<keyword evidence="13" id="KW-1185">Reference proteome</keyword>
<dbReference type="InterPro" id="IPR011527">
    <property type="entry name" value="ABC1_TM_dom"/>
</dbReference>
<feature type="domain" description="ABC transmembrane type-1" evidence="11">
    <location>
        <begin position="169"/>
        <end position="450"/>
    </location>
</feature>
<dbReference type="GO" id="GO:0005524">
    <property type="term" value="F:ATP binding"/>
    <property type="evidence" value="ECO:0007669"/>
    <property type="project" value="UniProtKB-KW"/>
</dbReference>
<evidence type="ECO:0000259" key="10">
    <source>
        <dbReference type="PROSITE" id="PS50893"/>
    </source>
</evidence>